<feature type="compositionally biased region" description="Basic residues" evidence="2">
    <location>
        <begin position="206"/>
        <end position="229"/>
    </location>
</feature>
<evidence type="ECO:0000313" key="3">
    <source>
        <dbReference type="EMBL" id="QHT19858.1"/>
    </source>
</evidence>
<reference evidence="3" key="1">
    <citation type="journal article" date="2020" name="Nature">
        <title>Giant virus diversity and host interactions through global metagenomics.</title>
        <authorList>
            <person name="Schulz F."/>
            <person name="Roux S."/>
            <person name="Paez-Espino D."/>
            <person name="Jungbluth S."/>
            <person name="Walsh D.A."/>
            <person name="Denef V.J."/>
            <person name="McMahon K.D."/>
            <person name="Konstantinidis K.T."/>
            <person name="Eloe-Fadrosh E.A."/>
            <person name="Kyrpides N.C."/>
            <person name="Woyke T."/>
        </authorList>
    </citation>
    <scope>NUCLEOTIDE SEQUENCE</scope>
    <source>
        <strain evidence="3">GVMAG-M-3300023174-5</strain>
    </source>
</reference>
<organism evidence="3">
    <name type="scientific">viral metagenome</name>
    <dbReference type="NCBI Taxonomy" id="1070528"/>
    <lineage>
        <taxon>unclassified sequences</taxon>
        <taxon>metagenomes</taxon>
        <taxon>organismal metagenomes</taxon>
    </lineage>
</organism>
<name>A0A6C0DTQ5_9ZZZZ</name>
<evidence type="ECO:0000256" key="2">
    <source>
        <dbReference type="SAM" id="MobiDB-lite"/>
    </source>
</evidence>
<proteinExistence type="predicted"/>
<evidence type="ECO:0000256" key="1">
    <source>
        <dbReference type="SAM" id="Coils"/>
    </source>
</evidence>
<accession>A0A6C0DTQ5</accession>
<dbReference type="AlphaFoldDB" id="A0A6C0DTQ5"/>
<feature type="region of interest" description="Disordered" evidence="2">
    <location>
        <begin position="203"/>
        <end position="241"/>
    </location>
</feature>
<sequence>MASQLTPITMSRLFRRANQKHKYHNPNDIVNLTEDQIYALDPNSFPSDILDFRETNDIFSPNKYTDGPKKLRAMRFMIGIKKSEKENPHEIMRRSEKIRMEKDRNALKQATQDAEERKTFLQPRNIGNQQEDLLMIKQKEQALIELHKEANKLKQQIELNERLIRGSKSLGLSGTFPDEPEKRRRLNQIQAQINYLESHLVANSGGKKRRIKTRKNKKAHNKTAKKRTSKVTYRNKNGKKL</sequence>
<protein>
    <submittedName>
        <fullName evidence="3">Uncharacterized protein</fullName>
    </submittedName>
</protein>
<feature type="coiled-coil region" evidence="1">
    <location>
        <begin position="97"/>
        <end position="163"/>
    </location>
</feature>
<dbReference type="EMBL" id="MN739670">
    <property type="protein sequence ID" value="QHT19858.1"/>
    <property type="molecule type" value="Genomic_DNA"/>
</dbReference>
<keyword evidence="1" id="KW-0175">Coiled coil</keyword>